<dbReference type="InterPro" id="IPR036055">
    <property type="entry name" value="LDL_receptor-like_sf"/>
</dbReference>
<keyword evidence="3" id="KW-0256">Endoplasmic reticulum</keyword>
<accession>A0ABR1AQP1</accession>
<proteinExistence type="predicted"/>
<evidence type="ECO:0000256" key="4">
    <source>
        <dbReference type="ARBA" id="ARBA00022837"/>
    </source>
</evidence>
<reference evidence="9 10" key="1">
    <citation type="submission" date="2023-09" db="EMBL/GenBank/DDBJ databases">
        <title>Genomes of two closely related lineages of the louse Polyplax serrata with different host specificities.</title>
        <authorList>
            <person name="Martinu J."/>
            <person name="Tarabai H."/>
            <person name="Stefka J."/>
            <person name="Hypsa V."/>
        </authorList>
    </citation>
    <scope>NUCLEOTIDE SEQUENCE [LARGE SCALE GENOMIC DNA]</scope>
    <source>
        <strain evidence="9">98ZLc_SE</strain>
    </source>
</reference>
<feature type="compositionally biased region" description="Acidic residues" evidence="7">
    <location>
        <begin position="361"/>
        <end position="381"/>
    </location>
</feature>
<feature type="region of interest" description="Disordered" evidence="7">
    <location>
        <begin position="313"/>
        <end position="398"/>
    </location>
</feature>
<sequence length="584" mass="67409">MALTKSFFYRSTNFILKYFAFVIFFSCLVNLDGASEIRRPRGVSISKASLYIPDVDFTCFDGSLTIPFIQVNDDYCDCTDGSDEPGTAACPNGFFHCTNAGFRSQNIPSSFVNDGICDCCDTSDEYLGKISCTNTCHELGRAERMELQKQAQISKMGYEAKIQSIKKGKQLKLDRKEKLKQLETDKQEAESIKSEKEKLKIQAEDLEKIALDEFRKLKEEEQALLKEEERKQEEQEAFEIFTMLDSNMDKKIQLSELQVRQTFDQNRDGAVSDEEAKFFLDNLEEADWDLFLSSAWPKMKPFFMMEKGLFKPPERNTSHHEHEEFVSEAGDGVGTVEDVTNEYHRERQEVDGVENQPHEEDERDDEEEEEEEEPGEPEGPGEPEVKTEPSEPQYDEETQKLVNAANEARSEFEEADRTVRDIQRQITQHQEYLEKDFGPEEEFAPLEGDCFEYTDREYIYKLCPFDQASLCSISLYKIFNLFRIKSSIFNATQQPRSGESETRLGQWSRWAGPEDDKYQIMLYDKGQSCWNGPQRSAHVKLKCGVENVVTSVTEPNKCEYHFEFTTPSACKMAEVPEDRVHDEL</sequence>
<feature type="compositionally biased region" description="Basic and acidic residues" evidence="7">
    <location>
        <begin position="341"/>
        <end position="360"/>
    </location>
</feature>
<name>A0ABR1AQP1_POLSC</name>
<dbReference type="PROSITE" id="PS51914">
    <property type="entry name" value="MRH"/>
    <property type="match status" value="1"/>
</dbReference>
<dbReference type="CDD" id="cd00112">
    <property type="entry name" value="LDLa"/>
    <property type="match status" value="1"/>
</dbReference>
<keyword evidence="10" id="KW-1185">Reference proteome</keyword>
<dbReference type="Pfam" id="PF13015">
    <property type="entry name" value="PRKCSH_1"/>
    <property type="match status" value="1"/>
</dbReference>
<dbReference type="EMBL" id="JAWJWF010000046">
    <property type="protein sequence ID" value="KAK6624806.1"/>
    <property type="molecule type" value="Genomic_DNA"/>
</dbReference>
<dbReference type="InterPro" id="IPR011992">
    <property type="entry name" value="EF-hand-dom_pair"/>
</dbReference>
<evidence type="ECO:0000256" key="6">
    <source>
        <dbReference type="SAM" id="Coils"/>
    </source>
</evidence>
<dbReference type="Gene3D" id="2.70.130.10">
    <property type="entry name" value="Mannose-6-phosphate receptor binding domain"/>
    <property type="match status" value="1"/>
</dbReference>
<evidence type="ECO:0000313" key="9">
    <source>
        <dbReference type="EMBL" id="KAK6624806.1"/>
    </source>
</evidence>
<dbReference type="InterPro" id="IPR009011">
    <property type="entry name" value="Man6P_isomerase_rcpt-bd_dom_sf"/>
</dbReference>
<dbReference type="Proteomes" id="UP001359485">
    <property type="component" value="Unassembled WGS sequence"/>
</dbReference>
<keyword evidence="6" id="KW-0175">Coiled coil</keyword>
<protein>
    <recommendedName>
        <fullName evidence="1">Glucosidase 2 subunit beta</fullName>
    </recommendedName>
</protein>
<dbReference type="PANTHER" id="PTHR12630">
    <property type="entry name" value="N-LINKED OLIGOSACCHARIDE PROCESSING"/>
    <property type="match status" value="1"/>
</dbReference>
<dbReference type="Pfam" id="PF12999">
    <property type="entry name" value="PRKCSH-like"/>
    <property type="match status" value="1"/>
</dbReference>
<evidence type="ECO:0000256" key="3">
    <source>
        <dbReference type="ARBA" id="ARBA00022824"/>
    </source>
</evidence>
<dbReference type="Gene3D" id="4.10.400.10">
    <property type="entry name" value="Low-density Lipoprotein Receptor"/>
    <property type="match status" value="1"/>
</dbReference>
<evidence type="ECO:0000256" key="7">
    <source>
        <dbReference type="SAM" id="MobiDB-lite"/>
    </source>
</evidence>
<evidence type="ECO:0000313" key="10">
    <source>
        <dbReference type="Proteomes" id="UP001359485"/>
    </source>
</evidence>
<gene>
    <name evidence="9" type="ORF">RUM44_011670</name>
</gene>
<dbReference type="InterPro" id="IPR018247">
    <property type="entry name" value="EF_Hand_1_Ca_BS"/>
</dbReference>
<feature type="coiled-coil region" evidence="6">
    <location>
        <begin position="172"/>
        <end position="238"/>
    </location>
</feature>
<evidence type="ECO:0000256" key="5">
    <source>
        <dbReference type="ARBA" id="ARBA00023157"/>
    </source>
</evidence>
<evidence type="ECO:0000259" key="8">
    <source>
        <dbReference type="PROSITE" id="PS51914"/>
    </source>
</evidence>
<organism evidence="9 10">
    <name type="scientific">Polyplax serrata</name>
    <name type="common">Common mouse louse</name>
    <dbReference type="NCBI Taxonomy" id="468196"/>
    <lineage>
        <taxon>Eukaryota</taxon>
        <taxon>Metazoa</taxon>
        <taxon>Ecdysozoa</taxon>
        <taxon>Arthropoda</taxon>
        <taxon>Hexapoda</taxon>
        <taxon>Insecta</taxon>
        <taxon>Pterygota</taxon>
        <taxon>Neoptera</taxon>
        <taxon>Paraneoptera</taxon>
        <taxon>Psocodea</taxon>
        <taxon>Troctomorpha</taxon>
        <taxon>Phthiraptera</taxon>
        <taxon>Anoplura</taxon>
        <taxon>Polyplacidae</taxon>
        <taxon>Polyplax</taxon>
    </lineage>
</organism>
<dbReference type="InterPro" id="IPR002172">
    <property type="entry name" value="LDrepeatLR_classA_rpt"/>
</dbReference>
<feature type="domain" description="MRH" evidence="8">
    <location>
        <begin position="448"/>
        <end position="572"/>
    </location>
</feature>
<keyword evidence="5" id="KW-1015">Disulfide bond</keyword>
<dbReference type="PROSITE" id="PS00018">
    <property type="entry name" value="EF_HAND_1"/>
    <property type="match status" value="1"/>
</dbReference>
<dbReference type="InterPro" id="IPR039794">
    <property type="entry name" value="Gtb1-like"/>
</dbReference>
<dbReference type="InterPro" id="IPR028146">
    <property type="entry name" value="PRKCSH_N"/>
</dbReference>
<evidence type="ECO:0000256" key="1">
    <source>
        <dbReference type="ARBA" id="ARBA00022387"/>
    </source>
</evidence>
<keyword evidence="2" id="KW-0732">Signal</keyword>
<dbReference type="PANTHER" id="PTHR12630:SF1">
    <property type="entry name" value="GLUCOSIDASE 2 SUBUNIT BETA"/>
    <property type="match status" value="1"/>
</dbReference>
<dbReference type="SUPFAM" id="SSF47473">
    <property type="entry name" value="EF-hand"/>
    <property type="match status" value="1"/>
</dbReference>
<comment type="caution">
    <text evidence="9">The sequence shown here is derived from an EMBL/GenBank/DDBJ whole genome shotgun (WGS) entry which is preliminary data.</text>
</comment>
<feature type="compositionally biased region" description="Basic and acidic residues" evidence="7">
    <location>
        <begin position="313"/>
        <end position="325"/>
    </location>
</feature>
<keyword evidence="4" id="KW-0106">Calcium</keyword>
<evidence type="ECO:0000256" key="2">
    <source>
        <dbReference type="ARBA" id="ARBA00022729"/>
    </source>
</evidence>
<dbReference type="InterPro" id="IPR044865">
    <property type="entry name" value="MRH_dom"/>
</dbReference>
<dbReference type="SUPFAM" id="SSF50911">
    <property type="entry name" value="Mannose 6-phosphate receptor domain"/>
    <property type="match status" value="1"/>
</dbReference>
<dbReference type="InterPro" id="IPR036607">
    <property type="entry name" value="PRKCSH"/>
</dbReference>